<feature type="transmembrane region" description="Helical" evidence="1">
    <location>
        <begin position="149"/>
        <end position="167"/>
    </location>
</feature>
<name>A0A2G9GRG3_9LAMI</name>
<organism evidence="2 3">
    <name type="scientific">Handroanthus impetiginosus</name>
    <dbReference type="NCBI Taxonomy" id="429701"/>
    <lineage>
        <taxon>Eukaryota</taxon>
        <taxon>Viridiplantae</taxon>
        <taxon>Streptophyta</taxon>
        <taxon>Embryophyta</taxon>
        <taxon>Tracheophyta</taxon>
        <taxon>Spermatophyta</taxon>
        <taxon>Magnoliopsida</taxon>
        <taxon>eudicotyledons</taxon>
        <taxon>Gunneridae</taxon>
        <taxon>Pentapetalae</taxon>
        <taxon>asterids</taxon>
        <taxon>lamiids</taxon>
        <taxon>Lamiales</taxon>
        <taxon>Bignoniaceae</taxon>
        <taxon>Crescentiina</taxon>
        <taxon>Tabebuia alliance</taxon>
        <taxon>Handroanthus</taxon>
    </lineage>
</organism>
<keyword evidence="1" id="KW-0472">Membrane</keyword>
<feature type="transmembrane region" description="Helical" evidence="1">
    <location>
        <begin position="90"/>
        <end position="110"/>
    </location>
</feature>
<proteinExistence type="predicted"/>
<evidence type="ECO:0000313" key="3">
    <source>
        <dbReference type="Proteomes" id="UP000231279"/>
    </source>
</evidence>
<dbReference type="EMBL" id="NKXS01003973">
    <property type="protein sequence ID" value="PIN07866.1"/>
    <property type="molecule type" value="Genomic_DNA"/>
</dbReference>
<protein>
    <submittedName>
        <fullName evidence="2">Uncharacterized protein</fullName>
    </submittedName>
</protein>
<gene>
    <name evidence="2" type="ORF">CDL12_19558</name>
</gene>
<evidence type="ECO:0000256" key="1">
    <source>
        <dbReference type="SAM" id="Phobius"/>
    </source>
</evidence>
<keyword evidence="1" id="KW-0812">Transmembrane</keyword>
<accession>A0A2G9GRG3</accession>
<comment type="caution">
    <text evidence="2">The sequence shown here is derived from an EMBL/GenBank/DDBJ whole genome shotgun (WGS) entry which is preliminary data.</text>
</comment>
<reference evidence="3" key="1">
    <citation type="journal article" date="2018" name="Gigascience">
        <title>Genome assembly of the Pink Ipe (Handroanthus impetiginosus, Bignoniaceae), a highly valued, ecologically keystone Neotropical timber forest tree.</title>
        <authorList>
            <person name="Silva-Junior O.B."/>
            <person name="Grattapaglia D."/>
            <person name="Novaes E."/>
            <person name="Collevatti R.G."/>
        </authorList>
    </citation>
    <scope>NUCLEOTIDE SEQUENCE [LARGE SCALE GENOMIC DNA]</scope>
    <source>
        <strain evidence="3">cv. UFG-1</strain>
    </source>
</reference>
<dbReference type="Proteomes" id="UP000231279">
    <property type="component" value="Unassembled WGS sequence"/>
</dbReference>
<keyword evidence="3" id="KW-1185">Reference proteome</keyword>
<dbReference type="AlphaFoldDB" id="A0A2G9GRG3"/>
<feature type="transmembrane region" description="Helical" evidence="1">
    <location>
        <begin position="116"/>
        <end position="137"/>
    </location>
</feature>
<keyword evidence="1" id="KW-1133">Transmembrane helix</keyword>
<evidence type="ECO:0000313" key="2">
    <source>
        <dbReference type="EMBL" id="PIN07866.1"/>
    </source>
</evidence>
<sequence>MELHLQEGESATRSVRVEPNAVEHFQSLESIQDFLVKNKATFGGVPQKFVLVIKLACGSIDMQEVDVPLDKKFAGWMEKKCKSRAKGGEWLFEVVLLLCIGFLTIPNANLAGHSWAMHRVECAKVVGLACIVGAFGMRNHEQMQSLSRVMIKAGAIAIASGITMGLATPLPPTVGLPIGLVAGSL</sequence>